<sequence>MSAGTLTLNNNSPVVGGTGTSFATDLVSGDFIVVVVGGVTYTLPVLEVNSNTRLTLVSNYTGPRQVGAAWQAVPRAVQNQITAELVAQTTAALRGLNYDKQNWQAVFSASGDISVMLPDGSTFAGPSWQSIKDTLALIDITAVTALANQVRTDAQQVATDKGTAQSAAQAASTDASTASSAKTAAVAAKTAAVAAKTAAETAKTAAVSAKTDAEAAKTAAEAAASSFHPENLLHKDQNLDDLPDKSAARSHLDVYSKAETDGKGGGYIGQSWWHDNRARLPDGCVAADGQEVDQVGPFADLYADVAAGNRPTTDEATWWADVTKRNCYVLNSSTGKMRLPDRNGVQSGSIKAPVMRGDSGTLVAGSMQKSGVPNITGRATATENNYGFLNSTAITEGAFAVDQSVKYTNLAGSSNTIGRALLFNAKLSSDVFTDGLTEVRMNSLVGCAIIRYAGRAQNAGSLDAMTLSARMESINTDLLAKNVATNARVGYSLISVGTPYPALNSRTVLPNPFGNNVPVWCMCEIFHATLNKWVSTPWTYVTTSLGTLATYSEGEGIVIRTAQSAYVQGSSNSGSNQEFANDYKTPSPMRIHVWKVTA</sequence>
<dbReference type="RefSeq" id="WP_064546056.1">
    <property type="nucleotide sequence ID" value="NZ_LXEU01000051.1"/>
</dbReference>
<evidence type="ECO:0000313" key="3">
    <source>
        <dbReference type="Proteomes" id="UP000078386"/>
    </source>
</evidence>
<gene>
    <name evidence="2" type="ORF">M989_02656</name>
</gene>
<comment type="caution">
    <text evidence="2">The sequence shown here is derived from an EMBL/GenBank/DDBJ whole genome shotgun (WGS) entry which is preliminary data.</text>
</comment>
<feature type="compositionally biased region" description="Basic and acidic residues" evidence="1">
    <location>
        <begin position="231"/>
        <end position="240"/>
    </location>
</feature>
<organism evidence="2 3">
    <name type="scientific">Kluyvera georgiana ATCC 51603</name>
    <dbReference type="NCBI Taxonomy" id="1354264"/>
    <lineage>
        <taxon>Bacteria</taxon>
        <taxon>Pseudomonadati</taxon>
        <taxon>Pseudomonadota</taxon>
        <taxon>Gammaproteobacteria</taxon>
        <taxon>Enterobacterales</taxon>
        <taxon>Enterobacteriaceae</taxon>
        <taxon>Kluyvera</taxon>
    </lineage>
</organism>
<reference evidence="2 3" key="1">
    <citation type="submission" date="2016-04" db="EMBL/GenBank/DDBJ databases">
        <title>ATOL: Assembling a taxonomically balanced genome-scale reconstruction of the evolutionary history of the Enterobacteriaceae.</title>
        <authorList>
            <person name="Plunkett G.III."/>
            <person name="Neeno-Eckwall E.C."/>
            <person name="Glasner J.D."/>
            <person name="Perna N.T."/>
        </authorList>
    </citation>
    <scope>NUCLEOTIDE SEQUENCE [LARGE SCALE GENOMIC DNA]</scope>
    <source>
        <strain evidence="2 3">ATCC 51603</strain>
    </source>
</reference>
<dbReference type="PATRIC" id="fig|1354264.4.peg.2766"/>
<dbReference type="Proteomes" id="UP000078386">
    <property type="component" value="Unassembled WGS sequence"/>
</dbReference>
<keyword evidence="3" id="KW-1185">Reference proteome</keyword>
<dbReference type="EMBL" id="LXEU01000051">
    <property type="protein sequence ID" value="OAT52119.1"/>
    <property type="molecule type" value="Genomic_DNA"/>
</dbReference>
<accession>A0A1B7JW24</accession>
<proteinExistence type="predicted"/>
<protein>
    <submittedName>
        <fullName evidence="2">Phage minor tail protein</fullName>
    </submittedName>
</protein>
<evidence type="ECO:0000256" key="1">
    <source>
        <dbReference type="SAM" id="MobiDB-lite"/>
    </source>
</evidence>
<evidence type="ECO:0000313" key="2">
    <source>
        <dbReference type="EMBL" id="OAT52119.1"/>
    </source>
</evidence>
<dbReference type="AlphaFoldDB" id="A0A1B7JW24"/>
<name>A0A1B7JW24_9ENTR</name>
<feature type="region of interest" description="Disordered" evidence="1">
    <location>
        <begin position="221"/>
        <end position="240"/>
    </location>
</feature>